<evidence type="ECO:0000313" key="3">
    <source>
        <dbReference type="EMBL" id="KMQ74267.1"/>
    </source>
</evidence>
<dbReference type="STRING" id="1658765.Msub_10446"/>
<keyword evidence="2 3" id="KW-0418">Kinase</keyword>
<dbReference type="EMBL" id="LFBU01000001">
    <property type="protein sequence ID" value="KMQ74267.1"/>
    <property type="molecule type" value="Genomic_DNA"/>
</dbReference>
<dbReference type="AlphaFoldDB" id="A0A0J7J7U9"/>
<evidence type="ECO:0000256" key="1">
    <source>
        <dbReference type="ARBA" id="ARBA00009460"/>
    </source>
</evidence>
<dbReference type="Gene3D" id="3.90.1200.10">
    <property type="match status" value="1"/>
</dbReference>
<dbReference type="Proteomes" id="UP000036102">
    <property type="component" value="Unassembled WGS sequence"/>
</dbReference>
<dbReference type="RefSeq" id="WP_048494506.1">
    <property type="nucleotide sequence ID" value="NZ_LFBU01000001.1"/>
</dbReference>
<keyword evidence="2" id="KW-0808">Transferase</keyword>
<evidence type="ECO:0000313" key="4">
    <source>
        <dbReference type="Proteomes" id="UP000036102"/>
    </source>
</evidence>
<protein>
    <submittedName>
        <fullName evidence="3">Fructosamine-3-kinase</fullName>
    </submittedName>
</protein>
<dbReference type="InterPro" id="IPR016477">
    <property type="entry name" value="Fructo-/Ketosamine-3-kinase"/>
</dbReference>
<name>A0A0J7J7U9_9GAMM</name>
<dbReference type="InterPro" id="IPR011009">
    <property type="entry name" value="Kinase-like_dom_sf"/>
</dbReference>
<dbReference type="GO" id="GO:0016301">
    <property type="term" value="F:kinase activity"/>
    <property type="evidence" value="ECO:0007669"/>
    <property type="project" value="UniProtKB-UniRule"/>
</dbReference>
<evidence type="ECO:0000256" key="2">
    <source>
        <dbReference type="PIRNR" id="PIRNR006221"/>
    </source>
</evidence>
<comment type="similarity">
    <text evidence="1 2">Belongs to the fructosamine kinase family.</text>
</comment>
<sequence length="257" mass="29294">MAETHLKQNTTGYADALICEAEGLECIASVLREAGVAGIGVPEVYRVDETELEITAIQASRGSDEILEVLGDGLARLHSLPQQAYGWSRDNYIGLSPQPNRWCQSWGEFFVRDRLGYQVSRVRDAAWRSRFQHVLDEHGGELMDWLDRHCDHPSLLHGDLWSGNVLFDTERPWLIDPAIYCGDREADLAMTELFGGFGLQFYRAYDRVYSRTPGYDRKREVYNLYHYLNHYNLFGDGYLGGCRAGFTVIESVARGER</sequence>
<keyword evidence="4" id="KW-1185">Reference proteome</keyword>
<dbReference type="SUPFAM" id="SSF56112">
    <property type="entry name" value="Protein kinase-like (PK-like)"/>
    <property type="match status" value="1"/>
</dbReference>
<dbReference type="PATRIC" id="fig|1658765.3.peg.442"/>
<gene>
    <name evidence="3" type="ORF">Msub_10446</name>
</gene>
<dbReference type="PIRSF" id="PIRSF006221">
    <property type="entry name" value="Ketosamine-3-kinase"/>
    <property type="match status" value="1"/>
</dbReference>
<dbReference type="PANTHER" id="PTHR12149:SF8">
    <property type="entry name" value="PROTEIN-RIBULOSAMINE 3-KINASE"/>
    <property type="match status" value="1"/>
</dbReference>
<comment type="caution">
    <text evidence="3">The sequence shown here is derived from an EMBL/GenBank/DDBJ whole genome shotgun (WGS) entry which is preliminary data.</text>
</comment>
<dbReference type="Pfam" id="PF03881">
    <property type="entry name" value="Fructosamin_kin"/>
    <property type="match status" value="1"/>
</dbReference>
<accession>A0A0J7J7U9</accession>
<dbReference type="PANTHER" id="PTHR12149">
    <property type="entry name" value="FRUCTOSAMINE 3 KINASE-RELATED PROTEIN"/>
    <property type="match status" value="1"/>
</dbReference>
<reference evidence="3 4" key="1">
    <citation type="submission" date="2015-06" db="EMBL/GenBank/DDBJ databases">
        <title>Marinobacter subterrani, a genetically tractable neutrophilic iron-oxidizing strain isolated from the Soudan Iron Mine.</title>
        <authorList>
            <person name="Bonis B.M."/>
            <person name="Gralnick J.A."/>
        </authorList>
    </citation>
    <scope>NUCLEOTIDE SEQUENCE [LARGE SCALE GENOMIC DNA]</scope>
    <source>
        <strain evidence="3 4">JG233</strain>
    </source>
</reference>
<proteinExistence type="inferred from homology"/>
<organism evidence="3 4">
    <name type="scientific">Marinobacter subterrani</name>
    <dbReference type="NCBI Taxonomy" id="1658765"/>
    <lineage>
        <taxon>Bacteria</taxon>
        <taxon>Pseudomonadati</taxon>
        <taxon>Pseudomonadota</taxon>
        <taxon>Gammaproteobacteria</taxon>
        <taxon>Pseudomonadales</taxon>
        <taxon>Marinobacteraceae</taxon>
        <taxon>Marinobacter</taxon>
    </lineage>
</organism>